<keyword evidence="8" id="KW-1185">Reference proteome</keyword>
<feature type="non-terminal residue" evidence="7">
    <location>
        <position position="1"/>
    </location>
</feature>
<evidence type="ECO:0000259" key="6">
    <source>
        <dbReference type="Pfam" id="PF01410"/>
    </source>
</evidence>
<dbReference type="EMBL" id="CALNXI010000063">
    <property type="protein sequence ID" value="CAH3017478.1"/>
    <property type="molecule type" value="Genomic_DNA"/>
</dbReference>
<evidence type="ECO:0000256" key="1">
    <source>
        <dbReference type="ARBA" id="ARBA00004613"/>
    </source>
</evidence>
<keyword evidence="3" id="KW-0176">Collagen</keyword>
<organism evidence="7 8">
    <name type="scientific">Porites evermanni</name>
    <dbReference type="NCBI Taxonomy" id="104178"/>
    <lineage>
        <taxon>Eukaryota</taxon>
        <taxon>Metazoa</taxon>
        <taxon>Cnidaria</taxon>
        <taxon>Anthozoa</taxon>
        <taxon>Hexacorallia</taxon>
        <taxon>Scleractinia</taxon>
        <taxon>Fungiina</taxon>
        <taxon>Poritidae</taxon>
        <taxon>Porites</taxon>
    </lineage>
</organism>
<keyword evidence="2" id="KW-0964">Secreted</keyword>
<comment type="caution">
    <text evidence="7">The sequence shown here is derived from an EMBL/GenBank/DDBJ whole genome shotgun (WGS) entry which is preliminary data.</text>
</comment>
<feature type="signal peptide" evidence="5">
    <location>
        <begin position="1"/>
        <end position="29"/>
    </location>
</feature>
<evidence type="ECO:0000313" key="8">
    <source>
        <dbReference type="Proteomes" id="UP001159427"/>
    </source>
</evidence>
<dbReference type="Gene3D" id="2.60.120.1000">
    <property type="match status" value="1"/>
</dbReference>
<feature type="chain" id="PRO_5047317937" description="Fibrillar collagen NC1 domain-containing protein" evidence="5">
    <location>
        <begin position="30"/>
        <end position="500"/>
    </location>
</feature>
<evidence type="ECO:0000256" key="2">
    <source>
        <dbReference type="ARBA" id="ARBA00022525"/>
    </source>
</evidence>
<proteinExistence type="predicted"/>
<evidence type="ECO:0000256" key="5">
    <source>
        <dbReference type="SAM" id="SignalP"/>
    </source>
</evidence>
<evidence type="ECO:0000256" key="4">
    <source>
        <dbReference type="ARBA" id="ARBA00023157"/>
    </source>
</evidence>
<dbReference type="Proteomes" id="UP001159427">
    <property type="component" value="Unassembled WGS sequence"/>
</dbReference>
<accession>A0ABN8LPK0</accession>
<protein>
    <recommendedName>
        <fullName evidence="6">Fibrillar collagen NC1 domain-containing protein</fullName>
    </recommendedName>
</protein>
<dbReference type="InterPro" id="IPR036056">
    <property type="entry name" value="Fibrinogen-like_C"/>
</dbReference>
<comment type="subcellular location">
    <subcellularLocation>
        <location evidence="1">Secreted</location>
    </subcellularLocation>
</comment>
<dbReference type="PANTHER" id="PTHR16146:SF46">
    <property type="entry name" value="INTELECTIN-1A-RELATED"/>
    <property type="match status" value="1"/>
</dbReference>
<keyword evidence="4" id="KW-1015">Disulfide bond</keyword>
<name>A0ABN8LPK0_9CNID</name>
<evidence type="ECO:0000313" key="7">
    <source>
        <dbReference type="EMBL" id="CAH3017478.1"/>
    </source>
</evidence>
<dbReference type="SUPFAM" id="SSF56496">
    <property type="entry name" value="Fibrinogen C-terminal domain-like"/>
    <property type="match status" value="1"/>
</dbReference>
<sequence>FFSHRHFTNIHHLTRLCLIFSGIISCVTGASYTHTCNCNCGDRYSYGKLLDGHHNNSCQPKRAGQLKFTDGRLFVCTGNEWKALQSKAPNVRVPYGSKAKPGFSCKDIKTKNGKQNGIYWIRLSDKETSFPVYCDMVAGGWTMVFKAVAGVDKNAYSSYTSGQTSSEKVFAALEVTNRHFDHYKNRIVLKWKNFGASEARVVLYEGGKLMKESKFNAKGSDKLNWFSISRLSQSSWFDLRSQPKNYFSIAGEPTHGRRFFINRNYGGCSVDNGWMMVVTGHICSWETRFLPTKNVILYSKKPVYTNWNAYNDEKSFPVYCDMAAGGWTMAFKAVSGVNKNVYSTYTSDRTSSEKVFAALEVTNRHFNHYKNRIVLKWQDIGPSEARVVLYKRGKLMKELKFNAKGSDKLNWFSFSRLNQSSWTDMKTQPNNYFSIHGDPANGRHFFINSIYGSCPIDAGWMAIIAKAPPSCDWEKRFQPRQNVILYSKRSVLTNWNQYSE</sequence>
<evidence type="ECO:0000256" key="3">
    <source>
        <dbReference type="ARBA" id="ARBA00023119"/>
    </source>
</evidence>
<dbReference type="NCBIfam" id="NF040941">
    <property type="entry name" value="GGGWT_bact"/>
    <property type="match status" value="1"/>
</dbReference>
<keyword evidence="5" id="KW-0732">Signal</keyword>
<feature type="domain" description="Fibrillar collagen NC1" evidence="6">
    <location>
        <begin position="82"/>
        <end position="171"/>
    </location>
</feature>
<dbReference type="InterPro" id="IPR000885">
    <property type="entry name" value="Fib_collagen_C"/>
</dbReference>
<gene>
    <name evidence="7" type="ORF">PEVE_00037853</name>
</gene>
<dbReference type="PANTHER" id="PTHR16146">
    <property type="entry name" value="INTELECTIN"/>
    <property type="match status" value="1"/>
</dbReference>
<dbReference type="Pfam" id="PF01410">
    <property type="entry name" value="COLFI"/>
    <property type="match status" value="1"/>
</dbReference>
<reference evidence="7 8" key="1">
    <citation type="submission" date="2022-05" db="EMBL/GenBank/DDBJ databases">
        <authorList>
            <consortium name="Genoscope - CEA"/>
            <person name="William W."/>
        </authorList>
    </citation>
    <scope>NUCLEOTIDE SEQUENCE [LARGE SCALE GENOMIC DNA]</scope>
</reference>